<gene>
    <name evidence="1" type="ORF">BP6252_08002</name>
</gene>
<keyword evidence="2" id="KW-1185">Reference proteome</keyword>
<dbReference type="Pfam" id="PF09814">
    <property type="entry name" value="HECT_2"/>
    <property type="match status" value="1"/>
</dbReference>
<dbReference type="GO" id="GO:0005634">
    <property type="term" value="C:nucleus"/>
    <property type="evidence" value="ECO:0007669"/>
    <property type="project" value="TreeGrafter"/>
</dbReference>
<dbReference type="GO" id="GO:0006513">
    <property type="term" value="P:protein monoubiquitination"/>
    <property type="evidence" value="ECO:0007669"/>
    <property type="project" value="TreeGrafter"/>
</dbReference>
<organism evidence="1 2">
    <name type="scientific">Coleophoma cylindrospora</name>
    <dbReference type="NCBI Taxonomy" id="1849047"/>
    <lineage>
        <taxon>Eukaryota</taxon>
        <taxon>Fungi</taxon>
        <taxon>Dikarya</taxon>
        <taxon>Ascomycota</taxon>
        <taxon>Pezizomycotina</taxon>
        <taxon>Leotiomycetes</taxon>
        <taxon>Helotiales</taxon>
        <taxon>Dermateaceae</taxon>
        <taxon>Coleophoma</taxon>
    </lineage>
</organism>
<reference evidence="1 2" key="1">
    <citation type="journal article" date="2018" name="IMA Fungus">
        <title>IMA Genome-F 9: Draft genome sequence of Annulohypoxylon stygium, Aspergillus mulundensis, Berkeleyomyces basicola (syn. Thielaviopsis basicola), Ceratocystis smalleyi, two Cercospora beticola strains, Coleophoma cylindrospora, Fusarium fracticaudum, Phialophora cf. hyalina, and Morchella septimelata.</title>
        <authorList>
            <person name="Wingfield B.D."/>
            <person name="Bills G.F."/>
            <person name="Dong Y."/>
            <person name="Huang W."/>
            <person name="Nel W.J."/>
            <person name="Swalarsk-Parry B.S."/>
            <person name="Vaghefi N."/>
            <person name="Wilken P.M."/>
            <person name="An Z."/>
            <person name="de Beer Z.W."/>
            <person name="De Vos L."/>
            <person name="Chen L."/>
            <person name="Duong T.A."/>
            <person name="Gao Y."/>
            <person name="Hammerbacher A."/>
            <person name="Kikkert J.R."/>
            <person name="Li Y."/>
            <person name="Li H."/>
            <person name="Li K."/>
            <person name="Li Q."/>
            <person name="Liu X."/>
            <person name="Ma X."/>
            <person name="Naidoo K."/>
            <person name="Pethybridge S.J."/>
            <person name="Sun J."/>
            <person name="Steenkamp E.T."/>
            <person name="van der Nest M.A."/>
            <person name="van Wyk S."/>
            <person name="Wingfield M.J."/>
            <person name="Xiong C."/>
            <person name="Yue Q."/>
            <person name="Zhang X."/>
        </authorList>
    </citation>
    <scope>NUCLEOTIDE SEQUENCE [LARGE SCALE GENOMIC DNA]</scope>
    <source>
        <strain evidence="1 2">BP6252</strain>
    </source>
</reference>
<dbReference type="PANTHER" id="PTHR31531">
    <property type="entry name" value="E3 UBIQUITIN-PROTEIN LIGASE E3D FAMILY MEMBER"/>
    <property type="match status" value="1"/>
</dbReference>
<evidence type="ECO:0008006" key="3">
    <source>
        <dbReference type="Google" id="ProtNLM"/>
    </source>
</evidence>
<dbReference type="GO" id="GO:0061630">
    <property type="term" value="F:ubiquitin protein ligase activity"/>
    <property type="evidence" value="ECO:0007669"/>
    <property type="project" value="TreeGrafter"/>
</dbReference>
<dbReference type="PANTHER" id="PTHR31531:SF2">
    <property type="entry name" value="E3 UBIQUITIN-PROTEIN LIGASE E3D"/>
    <property type="match status" value="1"/>
</dbReference>
<dbReference type="GO" id="GO:0043161">
    <property type="term" value="P:proteasome-mediated ubiquitin-dependent protein catabolic process"/>
    <property type="evidence" value="ECO:0007669"/>
    <property type="project" value="TreeGrafter"/>
</dbReference>
<evidence type="ECO:0000313" key="2">
    <source>
        <dbReference type="Proteomes" id="UP000256645"/>
    </source>
</evidence>
<dbReference type="GO" id="GO:0030332">
    <property type="term" value="F:cyclin binding"/>
    <property type="evidence" value="ECO:0007669"/>
    <property type="project" value="TreeGrafter"/>
</dbReference>
<dbReference type="STRING" id="1849047.A0A3D8RBK5"/>
<comment type="caution">
    <text evidence="1">The sequence shown here is derived from an EMBL/GenBank/DDBJ whole genome shotgun (WGS) entry which is preliminary data.</text>
</comment>
<dbReference type="OrthoDB" id="66510at2759"/>
<protein>
    <recommendedName>
        <fullName evidence="3">Ubiquitin-conjugating enzyme E2-binding protein</fullName>
    </recommendedName>
</protein>
<dbReference type="EMBL" id="PDLM01000008">
    <property type="protein sequence ID" value="RDW71439.1"/>
    <property type="molecule type" value="Genomic_DNA"/>
</dbReference>
<dbReference type="GO" id="GO:0000151">
    <property type="term" value="C:ubiquitin ligase complex"/>
    <property type="evidence" value="ECO:0007669"/>
    <property type="project" value="TreeGrafter"/>
</dbReference>
<proteinExistence type="predicted"/>
<dbReference type="GO" id="GO:0031624">
    <property type="term" value="F:ubiquitin conjugating enzyme binding"/>
    <property type="evidence" value="ECO:0007669"/>
    <property type="project" value="TreeGrafter"/>
</dbReference>
<evidence type="ECO:0000313" key="1">
    <source>
        <dbReference type="EMBL" id="RDW71439.1"/>
    </source>
</evidence>
<sequence length="446" mass="48562">MSAQPPLIYAELLVNIRQVSVIVTFQTSCPEDASVSLTADGKQFTLRQNGKISVLHLPGQVASIGIQQPLPGVKEFSWRLPLAGPQRVLHAGDAPTIEGPWSASTLTENSVFSCRKCGTVIVSKGAIKEWRDLPSENWAEMMDFWHCHKPADHKHDQVDTTIKSGSTDGPDLERSRGYGASTKFVAQDQVGFVDITSFLLTPKHLNGIKPPRYSDPLTDGHKPRLTELHCAGCNHAVGYNDEQAEGYKIWKWALAEPVDHFEQAETPCSTGRFFSSIISTLLAAVISSQGCSRIVVMPNISTVSGGVRELADHAAPSTTSPYPTTTCSMPSSSPHATGPFSLSLWILSPSIRYSSNQTASQELPQNLPAEKTPKEGEAAMKVFWKAISLDEANSMIEKPGVEEVALPMDAVIDLQLNLRGSALLLPESGRKFQDWEVGLLQKYEGS</sequence>
<accession>A0A3D8RBK5</accession>
<dbReference type="GO" id="GO:0000209">
    <property type="term" value="P:protein polyubiquitination"/>
    <property type="evidence" value="ECO:0007669"/>
    <property type="project" value="TreeGrafter"/>
</dbReference>
<dbReference type="GO" id="GO:0051865">
    <property type="term" value="P:protein autoubiquitination"/>
    <property type="evidence" value="ECO:0007669"/>
    <property type="project" value="TreeGrafter"/>
</dbReference>
<dbReference type="GO" id="GO:0005829">
    <property type="term" value="C:cytosol"/>
    <property type="evidence" value="ECO:0007669"/>
    <property type="project" value="TreeGrafter"/>
</dbReference>
<name>A0A3D8RBK5_9HELO</name>
<dbReference type="InterPro" id="IPR019193">
    <property type="entry name" value="UBQ-conj_enz_E2-bd_prot"/>
</dbReference>
<dbReference type="AlphaFoldDB" id="A0A3D8RBK5"/>
<dbReference type="Proteomes" id="UP000256645">
    <property type="component" value="Unassembled WGS sequence"/>
</dbReference>